<name>A0ABW6J7B0_STRWE</name>
<dbReference type="SUPFAM" id="SSF56281">
    <property type="entry name" value="Metallo-hydrolase/oxidoreductase"/>
    <property type="match status" value="1"/>
</dbReference>
<feature type="region of interest" description="Disordered" evidence="2">
    <location>
        <begin position="1"/>
        <end position="37"/>
    </location>
</feature>
<gene>
    <name evidence="4" type="ORF">ACFQ63_34030</name>
</gene>
<keyword evidence="1" id="KW-0378">Hydrolase</keyword>
<evidence type="ECO:0000313" key="5">
    <source>
        <dbReference type="Proteomes" id="UP001600424"/>
    </source>
</evidence>
<organism evidence="4 5">
    <name type="scientific">Streptomyces wedmorensis</name>
    <dbReference type="NCBI Taxonomy" id="43759"/>
    <lineage>
        <taxon>Bacteria</taxon>
        <taxon>Bacillati</taxon>
        <taxon>Actinomycetota</taxon>
        <taxon>Actinomycetes</taxon>
        <taxon>Kitasatosporales</taxon>
        <taxon>Streptomycetaceae</taxon>
        <taxon>Streptomyces</taxon>
    </lineage>
</organism>
<dbReference type="Proteomes" id="UP001600424">
    <property type="component" value="Unassembled WGS sequence"/>
</dbReference>
<dbReference type="InterPro" id="IPR001279">
    <property type="entry name" value="Metallo-B-lactamas"/>
</dbReference>
<dbReference type="PANTHER" id="PTHR43546:SF9">
    <property type="entry name" value="L-ASCORBATE-6-PHOSPHATE LACTONASE ULAG-RELATED"/>
    <property type="match status" value="1"/>
</dbReference>
<proteinExistence type="predicted"/>
<feature type="domain" description="Metallo-beta-lactamase" evidence="3">
    <location>
        <begin position="56"/>
        <end position="255"/>
    </location>
</feature>
<sequence>MTPSAPADASAPEPESGTRPETVPAAETEPAADPAPATVTYVGTATVLLRLGGLTVLTDPAFDEAPADYPGARPLHRTTGPALAADRLPPVDLVLLSHDQHADNLDHTGREVLARAAAVLTTPEAAERLVDDGPTKGRIEGLAPWESREVTAGGTTVTVTATPARHGPEGTEHVTGPVTGFVVEYDGGTLYVSGDTVRHDALTEIGARFAIDTAFLHLGDAHFPTTGDRAFSMSAHEGAALARTLGARTVIPLHFDSWHHLAEDPARIPEAFDTPDLAGRLRLLPPGVAETL</sequence>
<evidence type="ECO:0000259" key="3">
    <source>
        <dbReference type="Pfam" id="PF12706"/>
    </source>
</evidence>
<evidence type="ECO:0000256" key="2">
    <source>
        <dbReference type="SAM" id="MobiDB-lite"/>
    </source>
</evidence>
<dbReference type="Gene3D" id="3.60.15.10">
    <property type="entry name" value="Ribonuclease Z/Hydroxyacylglutathione hydrolase-like"/>
    <property type="match status" value="1"/>
</dbReference>
<reference evidence="4 5" key="1">
    <citation type="submission" date="2024-09" db="EMBL/GenBank/DDBJ databases">
        <title>The Natural Products Discovery Center: Release of the First 8490 Sequenced Strains for Exploring Actinobacteria Biosynthetic Diversity.</title>
        <authorList>
            <person name="Kalkreuter E."/>
            <person name="Kautsar S.A."/>
            <person name="Yang D."/>
            <person name="Bader C.D."/>
            <person name="Teijaro C.N."/>
            <person name="Fluegel L."/>
            <person name="Davis C.M."/>
            <person name="Simpson J.R."/>
            <person name="Lauterbach L."/>
            <person name="Steele A.D."/>
            <person name="Gui C."/>
            <person name="Meng S."/>
            <person name="Li G."/>
            <person name="Viehrig K."/>
            <person name="Ye F."/>
            <person name="Su P."/>
            <person name="Kiefer A.F."/>
            <person name="Nichols A."/>
            <person name="Cepeda A.J."/>
            <person name="Yan W."/>
            <person name="Fan B."/>
            <person name="Jiang Y."/>
            <person name="Adhikari A."/>
            <person name="Zheng C.-J."/>
            <person name="Schuster L."/>
            <person name="Cowan T.M."/>
            <person name="Smanski M.J."/>
            <person name="Chevrette M.G."/>
            <person name="De Carvalho L.P.S."/>
            <person name="Shen B."/>
        </authorList>
    </citation>
    <scope>NUCLEOTIDE SEQUENCE [LARGE SCALE GENOMIC DNA]</scope>
    <source>
        <strain evidence="4 5">NPDC056472</strain>
    </source>
</reference>
<evidence type="ECO:0000313" key="4">
    <source>
        <dbReference type="EMBL" id="MFE5984699.1"/>
    </source>
</evidence>
<dbReference type="Pfam" id="PF12706">
    <property type="entry name" value="Lactamase_B_2"/>
    <property type="match status" value="1"/>
</dbReference>
<keyword evidence="5" id="KW-1185">Reference proteome</keyword>
<dbReference type="RefSeq" id="WP_386248529.1">
    <property type="nucleotide sequence ID" value="NZ_JBHTRV010000037.1"/>
</dbReference>
<dbReference type="InterPro" id="IPR036866">
    <property type="entry name" value="RibonucZ/Hydroxyglut_hydro"/>
</dbReference>
<dbReference type="EMBL" id="JBHTRV010000037">
    <property type="protein sequence ID" value="MFE5984699.1"/>
    <property type="molecule type" value="Genomic_DNA"/>
</dbReference>
<comment type="caution">
    <text evidence="4">The sequence shown here is derived from an EMBL/GenBank/DDBJ whole genome shotgun (WGS) entry which is preliminary data.</text>
</comment>
<protein>
    <submittedName>
        <fullName evidence="4">MBL fold metallo-hydrolase</fullName>
    </submittedName>
</protein>
<dbReference type="PANTHER" id="PTHR43546">
    <property type="entry name" value="UPF0173 METAL-DEPENDENT HYDROLASE MJ1163-RELATED"/>
    <property type="match status" value="1"/>
</dbReference>
<accession>A0ABW6J7B0</accession>
<evidence type="ECO:0000256" key="1">
    <source>
        <dbReference type="ARBA" id="ARBA00022801"/>
    </source>
</evidence>
<dbReference type="InterPro" id="IPR050114">
    <property type="entry name" value="UPF0173_UPF0282_UlaG_hydrolase"/>
</dbReference>